<dbReference type="InterPro" id="IPR014284">
    <property type="entry name" value="RNA_pol_sigma-70_dom"/>
</dbReference>
<dbReference type="PANTHER" id="PTHR43133">
    <property type="entry name" value="RNA POLYMERASE ECF-TYPE SIGMA FACTO"/>
    <property type="match status" value="1"/>
</dbReference>
<dbReference type="InterPro" id="IPR036388">
    <property type="entry name" value="WH-like_DNA-bd_sf"/>
</dbReference>
<dbReference type="InterPro" id="IPR013325">
    <property type="entry name" value="RNA_pol_sigma_r2"/>
</dbReference>
<dbReference type="EMBL" id="JAINVV010000011">
    <property type="protein sequence ID" value="MBY8825123.1"/>
    <property type="molecule type" value="Genomic_DNA"/>
</dbReference>
<name>A0ABS7PV96_9SPHN</name>
<dbReference type="PANTHER" id="PTHR43133:SF63">
    <property type="entry name" value="RNA POLYMERASE SIGMA FACTOR FECI-RELATED"/>
    <property type="match status" value="1"/>
</dbReference>
<protein>
    <submittedName>
        <fullName evidence="6">RNA polymerase sigma factor</fullName>
    </submittedName>
</protein>
<sequence length="190" mass="21535">MIDSKTLNAWFCQEVLPLERALTAFIRRNWRVADEVVDIRQEIYERVLSGASNGLPAHAPSFVYTLARNHLINSAKRARIVSFDLVADLESVDRDVDMLAADRHLTARDELRRAQEGLARLSPRCQEVVRLRKLEGLSTREAAERLGVGKDAVERQLVMGMRALVDFMAGGTGKIVWQNRQRARKTRGEP</sequence>
<comment type="similarity">
    <text evidence="1">Belongs to the sigma-70 factor family. ECF subfamily.</text>
</comment>
<dbReference type="InterPro" id="IPR013324">
    <property type="entry name" value="RNA_pol_sigma_r3/r4-like"/>
</dbReference>
<evidence type="ECO:0000313" key="7">
    <source>
        <dbReference type="Proteomes" id="UP000706039"/>
    </source>
</evidence>
<dbReference type="InterPro" id="IPR013249">
    <property type="entry name" value="RNA_pol_sigma70_r4_t2"/>
</dbReference>
<dbReference type="SUPFAM" id="SSF88946">
    <property type="entry name" value="Sigma2 domain of RNA polymerase sigma factors"/>
    <property type="match status" value="1"/>
</dbReference>
<evidence type="ECO:0000256" key="2">
    <source>
        <dbReference type="ARBA" id="ARBA00023015"/>
    </source>
</evidence>
<feature type="domain" description="RNA polymerase sigma factor 70 region 4 type 2" evidence="5">
    <location>
        <begin position="113"/>
        <end position="164"/>
    </location>
</feature>
<keyword evidence="7" id="KW-1185">Reference proteome</keyword>
<evidence type="ECO:0000259" key="5">
    <source>
        <dbReference type="Pfam" id="PF08281"/>
    </source>
</evidence>
<organism evidence="6 7">
    <name type="scientific">Sphingomonas colocasiae</name>
    <dbReference type="NCBI Taxonomy" id="1848973"/>
    <lineage>
        <taxon>Bacteria</taxon>
        <taxon>Pseudomonadati</taxon>
        <taxon>Pseudomonadota</taxon>
        <taxon>Alphaproteobacteria</taxon>
        <taxon>Sphingomonadales</taxon>
        <taxon>Sphingomonadaceae</taxon>
        <taxon>Sphingomonas</taxon>
    </lineage>
</organism>
<evidence type="ECO:0000313" key="6">
    <source>
        <dbReference type="EMBL" id="MBY8825123.1"/>
    </source>
</evidence>
<reference evidence="6 7" key="1">
    <citation type="submission" date="2021-08" db="EMBL/GenBank/DDBJ databases">
        <authorList>
            <person name="Tuo L."/>
        </authorList>
    </citation>
    <scope>NUCLEOTIDE SEQUENCE [LARGE SCALE GENOMIC DNA]</scope>
    <source>
        <strain evidence="6 7">JCM 31229</strain>
    </source>
</reference>
<evidence type="ECO:0000256" key="3">
    <source>
        <dbReference type="ARBA" id="ARBA00023082"/>
    </source>
</evidence>
<accession>A0ABS7PV96</accession>
<evidence type="ECO:0000256" key="1">
    <source>
        <dbReference type="ARBA" id="ARBA00010641"/>
    </source>
</evidence>
<dbReference type="RefSeq" id="WP_222992226.1">
    <property type="nucleotide sequence ID" value="NZ_JAINVV010000011.1"/>
</dbReference>
<dbReference type="InterPro" id="IPR039425">
    <property type="entry name" value="RNA_pol_sigma-70-like"/>
</dbReference>
<dbReference type="Proteomes" id="UP000706039">
    <property type="component" value="Unassembled WGS sequence"/>
</dbReference>
<comment type="caution">
    <text evidence="6">The sequence shown here is derived from an EMBL/GenBank/DDBJ whole genome shotgun (WGS) entry which is preliminary data.</text>
</comment>
<dbReference type="Pfam" id="PF08281">
    <property type="entry name" value="Sigma70_r4_2"/>
    <property type="match status" value="1"/>
</dbReference>
<dbReference type="SUPFAM" id="SSF88659">
    <property type="entry name" value="Sigma3 and sigma4 domains of RNA polymerase sigma factors"/>
    <property type="match status" value="1"/>
</dbReference>
<keyword evidence="4" id="KW-0804">Transcription</keyword>
<keyword evidence="2" id="KW-0805">Transcription regulation</keyword>
<evidence type="ECO:0000256" key="4">
    <source>
        <dbReference type="ARBA" id="ARBA00023163"/>
    </source>
</evidence>
<dbReference type="Gene3D" id="1.10.10.10">
    <property type="entry name" value="Winged helix-like DNA-binding domain superfamily/Winged helix DNA-binding domain"/>
    <property type="match status" value="1"/>
</dbReference>
<gene>
    <name evidence="6" type="ORF">K7G82_22670</name>
</gene>
<keyword evidence="3" id="KW-0731">Sigma factor</keyword>
<dbReference type="NCBIfam" id="TIGR02937">
    <property type="entry name" value="sigma70-ECF"/>
    <property type="match status" value="1"/>
</dbReference>
<proteinExistence type="inferred from homology"/>